<keyword evidence="3" id="KW-1133">Transmembrane helix</keyword>
<evidence type="ECO:0000256" key="1">
    <source>
        <dbReference type="ARBA" id="ARBA00004141"/>
    </source>
</evidence>
<dbReference type="GeneID" id="82152714"/>
<dbReference type="EMBL" id="ASSP01000014">
    <property type="protein sequence ID" value="EOS12285.1"/>
    <property type="molecule type" value="Genomic_DNA"/>
</dbReference>
<dbReference type="InterPro" id="IPR052165">
    <property type="entry name" value="Membrane_assoc_protease"/>
</dbReference>
<evidence type="ECO:0000256" key="2">
    <source>
        <dbReference type="ARBA" id="ARBA00022692"/>
    </source>
</evidence>
<dbReference type="Gene3D" id="2.40.50.140">
    <property type="entry name" value="Nucleic acid-binding proteins"/>
    <property type="match status" value="1"/>
</dbReference>
<keyword evidence="7" id="KW-1185">Reference proteome</keyword>
<dbReference type="OrthoDB" id="1120520at2"/>
<dbReference type="STRING" id="1235788.C802_02098"/>
<keyword evidence="4" id="KW-0472">Membrane</keyword>
<evidence type="ECO:0000313" key="6">
    <source>
        <dbReference type="EMBL" id="EOS12285.1"/>
    </source>
</evidence>
<sequence>MEVFIILALILAGLLLFIVEVFLIPGISIAGIASAICLLYANYYAFDTLGPVAGFITLIASALSCVVIIVWFMRSKTMDKLSLKKTLDYKIDPLKGIRIRIGDKGTTITRLALIGNANINGNIIEVRSADGLIDENTPVYVERVVGGTVIVRTFDQW</sequence>
<keyword evidence="2" id="KW-0812">Transmembrane</keyword>
<comment type="caution">
    <text evidence="6">The sequence shown here is derived from an EMBL/GenBank/DDBJ whole genome shotgun (WGS) entry which is preliminary data.</text>
</comment>
<dbReference type="HOGENOM" id="CLU_087257_3_1_10"/>
<dbReference type="Proteomes" id="UP000014200">
    <property type="component" value="Unassembled WGS sequence"/>
</dbReference>
<accession>R9I839</accession>
<proteinExistence type="predicted"/>
<dbReference type="PATRIC" id="fig|1235788.3.peg.2147"/>
<reference evidence="6 7" key="1">
    <citation type="submission" date="2013-04" db="EMBL/GenBank/DDBJ databases">
        <title>The Genome Sequence of Bacteroides massiliensis dnLKV3.</title>
        <authorList>
            <consortium name="The Broad Institute Genomics Platform"/>
            <consortium name="The Broad Institute Genome Sequencing Center for Infectious Disease"/>
            <person name="Earl A."/>
            <person name="Xavier R."/>
            <person name="Kuhn K."/>
            <person name="Stappenbeck T."/>
            <person name="Walker B."/>
            <person name="Young S."/>
            <person name="Zeng Q."/>
            <person name="Gargeya S."/>
            <person name="Fitzgerald M."/>
            <person name="Haas B."/>
            <person name="Abouelleil A."/>
            <person name="Allen A.W."/>
            <person name="Alvarado L."/>
            <person name="Arachchi H.M."/>
            <person name="Berlin A.M."/>
            <person name="Chapman S.B."/>
            <person name="Gainer-Dewar J."/>
            <person name="Goldberg J."/>
            <person name="Griggs A."/>
            <person name="Gujja S."/>
            <person name="Hansen M."/>
            <person name="Howarth C."/>
            <person name="Imamovic A."/>
            <person name="Ireland A."/>
            <person name="Larimer J."/>
            <person name="McCowan C."/>
            <person name="Murphy C."/>
            <person name="Pearson M."/>
            <person name="Poon T.W."/>
            <person name="Priest M."/>
            <person name="Roberts A."/>
            <person name="Saif S."/>
            <person name="Shea T."/>
            <person name="Sisk P."/>
            <person name="Sykes S."/>
            <person name="Wortman J."/>
            <person name="Nusbaum C."/>
            <person name="Birren B."/>
        </authorList>
    </citation>
    <scope>NUCLEOTIDE SEQUENCE [LARGE SCALE GENOMIC DNA]</scope>
    <source>
        <strain evidence="7">dnLKV3</strain>
    </source>
</reference>
<dbReference type="InterPro" id="IPR012340">
    <property type="entry name" value="NA-bd_OB-fold"/>
</dbReference>
<evidence type="ECO:0000313" key="7">
    <source>
        <dbReference type="Proteomes" id="UP000014200"/>
    </source>
</evidence>
<dbReference type="PANTHER" id="PTHR33507:SF3">
    <property type="entry name" value="INNER MEMBRANE PROTEIN YBBJ"/>
    <property type="match status" value="1"/>
</dbReference>
<dbReference type="GO" id="GO:0005886">
    <property type="term" value="C:plasma membrane"/>
    <property type="evidence" value="ECO:0007669"/>
    <property type="project" value="TreeGrafter"/>
</dbReference>
<evidence type="ECO:0000256" key="3">
    <source>
        <dbReference type="ARBA" id="ARBA00022989"/>
    </source>
</evidence>
<feature type="domain" description="NfeD-like C-terminal" evidence="5">
    <location>
        <begin position="101"/>
        <end position="152"/>
    </location>
</feature>
<name>R9I839_9BACT</name>
<comment type="subcellular location">
    <subcellularLocation>
        <location evidence="1">Membrane</location>
        <topology evidence="1">Multi-pass membrane protein</topology>
    </subcellularLocation>
</comment>
<gene>
    <name evidence="6" type="ORF">C802_02098</name>
</gene>
<evidence type="ECO:0000259" key="5">
    <source>
        <dbReference type="Pfam" id="PF01957"/>
    </source>
</evidence>
<dbReference type="PANTHER" id="PTHR33507">
    <property type="entry name" value="INNER MEMBRANE PROTEIN YBBJ"/>
    <property type="match status" value="1"/>
</dbReference>
<dbReference type="RefSeq" id="WP_016276479.1">
    <property type="nucleotide sequence ID" value="NZ_CAJUNV010000016.1"/>
</dbReference>
<dbReference type="Pfam" id="PF01957">
    <property type="entry name" value="NfeD"/>
    <property type="match status" value="1"/>
</dbReference>
<dbReference type="InterPro" id="IPR002810">
    <property type="entry name" value="NfeD-like_C"/>
</dbReference>
<organism evidence="6 7">
    <name type="scientific">Phocaeicola sartorii</name>
    <dbReference type="NCBI Taxonomy" id="671267"/>
    <lineage>
        <taxon>Bacteria</taxon>
        <taxon>Pseudomonadati</taxon>
        <taxon>Bacteroidota</taxon>
        <taxon>Bacteroidia</taxon>
        <taxon>Bacteroidales</taxon>
        <taxon>Bacteroidaceae</taxon>
        <taxon>Phocaeicola</taxon>
    </lineage>
</organism>
<dbReference type="AlphaFoldDB" id="R9I839"/>
<evidence type="ECO:0000256" key="4">
    <source>
        <dbReference type="ARBA" id="ARBA00023136"/>
    </source>
</evidence>
<protein>
    <recommendedName>
        <fullName evidence="5">NfeD-like C-terminal domain-containing protein</fullName>
    </recommendedName>
</protein>